<feature type="compositionally biased region" description="Acidic residues" evidence="1">
    <location>
        <begin position="490"/>
        <end position="500"/>
    </location>
</feature>
<feature type="region of interest" description="Disordered" evidence="1">
    <location>
        <begin position="436"/>
        <end position="500"/>
    </location>
</feature>
<dbReference type="EMBL" id="JAVREM010000006">
    <property type="protein sequence ID" value="MDT0318447.1"/>
    <property type="molecule type" value="Genomic_DNA"/>
</dbReference>
<gene>
    <name evidence="2" type="ORF">RNC47_08885</name>
</gene>
<accession>A0ABU2LMJ2</accession>
<proteinExistence type="predicted"/>
<dbReference type="Proteomes" id="UP001183420">
    <property type="component" value="Unassembled WGS sequence"/>
</dbReference>
<organism evidence="2 3">
    <name type="scientific">Streptomyces millisiae</name>
    <dbReference type="NCBI Taxonomy" id="3075542"/>
    <lineage>
        <taxon>Bacteria</taxon>
        <taxon>Bacillati</taxon>
        <taxon>Actinomycetota</taxon>
        <taxon>Actinomycetes</taxon>
        <taxon>Kitasatosporales</taxon>
        <taxon>Streptomycetaceae</taxon>
        <taxon>Streptomyces</taxon>
    </lineage>
</organism>
<reference evidence="3" key="1">
    <citation type="submission" date="2023-07" db="EMBL/GenBank/DDBJ databases">
        <title>30 novel species of actinomycetes from the DSMZ collection.</title>
        <authorList>
            <person name="Nouioui I."/>
        </authorList>
    </citation>
    <scope>NUCLEOTIDE SEQUENCE [LARGE SCALE GENOMIC DNA]</scope>
    <source>
        <strain evidence="3">DSM 44918</strain>
    </source>
</reference>
<keyword evidence="3" id="KW-1185">Reference proteome</keyword>
<evidence type="ECO:0000256" key="1">
    <source>
        <dbReference type="SAM" id="MobiDB-lite"/>
    </source>
</evidence>
<comment type="caution">
    <text evidence="2">The sequence shown here is derived from an EMBL/GenBank/DDBJ whole genome shotgun (WGS) entry which is preliminary data.</text>
</comment>
<evidence type="ECO:0000313" key="3">
    <source>
        <dbReference type="Proteomes" id="UP001183420"/>
    </source>
</evidence>
<name>A0ABU2LMJ2_9ACTN</name>
<evidence type="ECO:0000313" key="2">
    <source>
        <dbReference type="EMBL" id="MDT0318447.1"/>
    </source>
</evidence>
<protein>
    <submittedName>
        <fullName evidence="2">Uncharacterized protein</fullName>
    </submittedName>
</protein>
<dbReference type="RefSeq" id="WP_311597128.1">
    <property type="nucleotide sequence ID" value="NZ_JAVREM010000006.1"/>
</dbReference>
<sequence length="500" mass="54632">MSALRVVATLEAAATGRAVPITTVRHTHVSDRPFVLIPLNLAGEVCAPLAALVGSDPEEPRLLVVPQPRNRDDRFRFAARLADQLLAYIDEFTSATEEYEGGRPGAREQRERYTEAPQLVVPNAGAAAFLRLLGRSTRFRRTEGPYAVDPAVPRLGQWLTWFTDQGEFPTSSLMLALTQTLTAHWATGQSPTEDAHLAALLAWIDPPPDTDGATAALLAEDPTHFPPSGPATDPHFDHALASLYEAIDKATSDRRRAAAIRQLEAQLRPQLLPTWRLMWRGIDLLRAVPPGASVAQRWQRDRDRFTGFHGYVAEGGLPRGRWEQASSAARRLSHLEDATARYQSDRAFDDPLVMAEFELTGEAVSGTVTAAEPERNGLSPKGRSVLRPRITLTTTGTGRLRVGDEVTSPARPRQTAEVLAIRATADGAHEIDLELTGGMGRSKKPPPGSVPELGEEVCYTSLPPYVPPPRLPADEDTPWTHGGPPQPYEPTDEDANEAWE</sequence>